<reference evidence="2 3" key="1">
    <citation type="submission" date="2023-11" db="EMBL/GenBank/DDBJ databases">
        <title>Halocaridina rubra genome assembly.</title>
        <authorList>
            <person name="Smith C."/>
        </authorList>
    </citation>
    <scope>NUCLEOTIDE SEQUENCE [LARGE SCALE GENOMIC DNA]</scope>
    <source>
        <strain evidence="2">EP-1</strain>
        <tissue evidence="2">Whole</tissue>
    </source>
</reference>
<organism evidence="2 3">
    <name type="scientific">Halocaridina rubra</name>
    <name type="common">Hawaiian red shrimp</name>
    <dbReference type="NCBI Taxonomy" id="373956"/>
    <lineage>
        <taxon>Eukaryota</taxon>
        <taxon>Metazoa</taxon>
        <taxon>Ecdysozoa</taxon>
        <taxon>Arthropoda</taxon>
        <taxon>Crustacea</taxon>
        <taxon>Multicrustacea</taxon>
        <taxon>Malacostraca</taxon>
        <taxon>Eumalacostraca</taxon>
        <taxon>Eucarida</taxon>
        <taxon>Decapoda</taxon>
        <taxon>Pleocyemata</taxon>
        <taxon>Caridea</taxon>
        <taxon>Atyoidea</taxon>
        <taxon>Atyidae</taxon>
        <taxon>Halocaridina</taxon>
    </lineage>
</organism>
<evidence type="ECO:0000313" key="3">
    <source>
        <dbReference type="Proteomes" id="UP001381693"/>
    </source>
</evidence>
<dbReference type="EMBL" id="JAXCGZ010015159">
    <property type="protein sequence ID" value="KAK7071044.1"/>
    <property type="molecule type" value="Genomic_DNA"/>
</dbReference>
<name>A0AAN8X2T4_HALRR</name>
<gene>
    <name evidence="2" type="ORF">SK128_005593</name>
</gene>
<evidence type="ECO:0000313" key="2">
    <source>
        <dbReference type="EMBL" id="KAK7071044.1"/>
    </source>
</evidence>
<protein>
    <submittedName>
        <fullName evidence="2">Uncharacterized protein</fullName>
    </submittedName>
</protein>
<sequence>MGSYVQSAHEKMLANLTSLIWGSENTPTTTSSSPAKTTTIEENGNEEPLYDSIEASKIRASTPTDDEESDWVLVDRAVSPSSLPTPDEHEESPMRDELNSEVGDGQQVDLPTVGRTAGVAQRTPSLIQALDVLRPAQKAQRRREERRLKHKHLDKSNKAREVASAGNKRSRRREMLTPAKFSRAVNNRKC</sequence>
<accession>A0AAN8X2T4</accession>
<evidence type="ECO:0000256" key="1">
    <source>
        <dbReference type="SAM" id="MobiDB-lite"/>
    </source>
</evidence>
<proteinExistence type="predicted"/>
<dbReference type="AlphaFoldDB" id="A0AAN8X2T4"/>
<keyword evidence="3" id="KW-1185">Reference proteome</keyword>
<feature type="compositionally biased region" description="Low complexity" evidence="1">
    <location>
        <begin position="26"/>
        <end position="38"/>
    </location>
</feature>
<dbReference type="Proteomes" id="UP001381693">
    <property type="component" value="Unassembled WGS sequence"/>
</dbReference>
<comment type="caution">
    <text evidence="2">The sequence shown here is derived from an EMBL/GenBank/DDBJ whole genome shotgun (WGS) entry which is preliminary data.</text>
</comment>
<feature type="region of interest" description="Disordered" evidence="1">
    <location>
        <begin position="21"/>
        <end position="110"/>
    </location>
</feature>
<feature type="region of interest" description="Disordered" evidence="1">
    <location>
        <begin position="134"/>
        <end position="190"/>
    </location>
</feature>